<feature type="compositionally biased region" description="Basic and acidic residues" evidence="1">
    <location>
        <begin position="385"/>
        <end position="405"/>
    </location>
</feature>
<accession>A0A0G4FID7</accession>
<evidence type="ECO:0000256" key="1">
    <source>
        <dbReference type="SAM" id="MobiDB-lite"/>
    </source>
</evidence>
<organism evidence="2">
    <name type="scientific">Chromera velia CCMP2878</name>
    <dbReference type="NCBI Taxonomy" id="1169474"/>
    <lineage>
        <taxon>Eukaryota</taxon>
        <taxon>Sar</taxon>
        <taxon>Alveolata</taxon>
        <taxon>Colpodellida</taxon>
        <taxon>Chromeraceae</taxon>
        <taxon>Chromera</taxon>
    </lineage>
</organism>
<name>A0A0G4FID7_9ALVE</name>
<sequence length="852" mass="91066">MSTNWFCPLDGSLHGDGTTDNTQFVSGADSVYRKLKRLVRSKDDPETGSFRVEGSVRSYSNDATYVTQVQCLPVVPSRWLLEEMMCRRLPQTKKIKREETPEDDAEGEGSPCRILTMASSGCHHVLGLLKALASPDSKKLKRERHPRPSGEEVNPSHEPAGDSPLLFGKAQLGGFEGGLGKDEKGERVQGQQLLKAESEAGLHDDREPVEKDERPAPESEPESDTDSVQIIVIPPSDHPKSKTENPKVSLHPSDARSRDRMSTKPKKEGPAEPTEEHSADPRLKSTGANPSDPIIPPPDAQQSDPPVQQPLPPASTAGRARLQPPKRRKLPQWGAGAGPSVSDGKKKNDGQAEKGEKCVSISACEDDTEMEQAEGQGGVKRGLKRPGDTKKSREGKKVKGQKETKQSQQQSQKGRRKDVFLLSSEDDDAPSPLGARRRRLSDEIQNSEQEEEETCKGEEVILRPSSQTQVAVPRLARRSGRPTGSQQDPSLSTDPPTVAGPPLSGACRKRGVGAMSEEGGGRNASRQVDRREGGGKGKRQEGGRETSDEPLVRTVRGRQPEIVDIEDDSDEEAEGGGGKTTKPVRGDKPRTPLPPLAPRSPNSRSSASGAVPGISNLGALQVPPNGLSRQSQRPSAIGTLHSAAGERQSQTDKAEASRSGARLLPPPVSSAHPPCSSQSRVSGRSRSKRPFDPATDDLAALFDSSESEDENAHEPGGPEAGPLSRPGDLYSASLAGEQGISKGPSAAGRESLKSRPSLVKKPGGGSSSSSFSASAAASSSEAVSPSRKDRGEEKGGRPTQEADLPGPRQKEMEVQQTYKQERGKKPLSLAERLARLRGQAGIQKEKPTGTPP</sequence>
<protein>
    <submittedName>
        <fullName evidence="2">Uncharacterized protein</fullName>
    </submittedName>
</protein>
<gene>
    <name evidence="2" type="ORF">Cvel_17138</name>
</gene>
<feature type="compositionally biased region" description="Low complexity" evidence="1">
    <location>
        <begin position="767"/>
        <end position="785"/>
    </location>
</feature>
<evidence type="ECO:0000313" key="2">
    <source>
        <dbReference type="EMBL" id="CEM13206.1"/>
    </source>
</evidence>
<feature type="compositionally biased region" description="Basic and acidic residues" evidence="1">
    <location>
        <begin position="343"/>
        <end position="357"/>
    </location>
</feature>
<feature type="region of interest" description="Disordered" evidence="1">
    <location>
        <begin position="135"/>
        <end position="827"/>
    </location>
</feature>
<feature type="compositionally biased region" description="Polar residues" evidence="1">
    <location>
        <begin position="482"/>
        <end position="495"/>
    </location>
</feature>
<reference evidence="2" key="1">
    <citation type="submission" date="2014-11" db="EMBL/GenBank/DDBJ databases">
        <authorList>
            <person name="Otto D Thomas"/>
            <person name="Naeem Raeece"/>
        </authorList>
    </citation>
    <scope>NUCLEOTIDE SEQUENCE</scope>
</reference>
<feature type="compositionally biased region" description="Low complexity" evidence="1">
    <location>
        <begin position="599"/>
        <end position="608"/>
    </location>
</feature>
<feature type="compositionally biased region" description="Basic and acidic residues" evidence="1">
    <location>
        <begin position="808"/>
        <end position="824"/>
    </location>
</feature>
<proteinExistence type="predicted"/>
<feature type="region of interest" description="Disordered" evidence="1">
    <location>
        <begin position="92"/>
        <end position="111"/>
    </location>
</feature>
<dbReference type="VEuPathDB" id="CryptoDB:Cvel_17138"/>
<feature type="compositionally biased region" description="Basic and acidic residues" evidence="1">
    <location>
        <begin position="253"/>
        <end position="283"/>
    </location>
</feature>
<dbReference type="AlphaFoldDB" id="A0A0G4FID7"/>
<feature type="compositionally biased region" description="Basic and acidic residues" evidence="1">
    <location>
        <begin position="527"/>
        <end position="551"/>
    </location>
</feature>
<feature type="compositionally biased region" description="Basic and acidic residues" evidence="1">
    <location>
        <begin position="786"/>
        <end position="796"/>
    </location>
</feature>
<dbReference type="EMBL" id="CDMZ01000389">
    <property type="protein sequence ID" value="CEM13206.1"/>
    <property type="molecule type" value="Genomic_DNA"/>
</dbReference>
<feature type="compositionally biased region" description="Basic and acidic residues" evidence="1">
    <location>
        <begin position="196"/>
        <end position="217"/>
    </location>
</feature>
<feature type="compositionally biased region" description="Acidic residues" evidence="1">
    <location>
        <begin position="563"/>
        <end position="574"/>
    </location>
</feature>